<dbReference type="InterPro" id="IPR036237">
    <property type="entry name" value="Xyl_isomerase-like_sf"/>
</dbReference>
<dbReference type="EMBL" id="JAVAMP010000002">
    <property type="protein sequence ID" value="MDP5274220.1"/>
    <property type="molecule type" value="Genomic_DNA"/>
</dbReference>
<name>A0ABT9IY16_9BACL</name>
<proteinExistence type="predicted"/>
<gene>
    <name evidence="1" type="ORF">Q5Y73_08880</name>
</gene>
<dbReference type="Gene3D" id="3.20.20.150">
    <property type="entry name" value="Divalent-metal-dependent TIM barrel enzymes"/>
    <property type="match status" value="1"/>
</dbReference>
<comment type="caution">
    <text evidence="1">The sequence shown here is derived from an EMBL/GenBank/DDBJ whole genome shotgun (WGS) entry which is preliminary data.</text>
</comment>
<reference evidence="1 2" key="1">
    <citation type="submission" date="2023-08" db="EMBL/GenBank/DDBJ databases">
        <authorList>
            <person name="Park J.-S."/>
        </authorList>
    </citation>
    <scope>NUCLEOTIDE SEQUENCE [LARGE SCALE GENOMIC DNA]</scope>
    <source>
        <strain evidence="1 2">2205SS18-9</strain>
    </source>
</reference>
<dbReference type="RefSeq" id="WP_305991505.1">
    <property type="nucleotide sequence ID" value="NZ_JAVAMP010000002.1"/>
</dbReference>
<dbReference type="SUPFAM" id="SSF51658">
    <property type="entry name" value="Xylose isomerase-like"/>
    <property type="match status" value="1"/>
</dbReference>
<dbReference type="GO" id="GO:0016853">
    <property type="term" value="F:isomerase activity"/>
    <property type="evidence" value="ECO:0007669"/>
    <property type="project" value="UniProtKB-KW"/>
</dbReference>
<protein>
    <submittedName>
        <fullName evidence="1">Sugar phosphate isomerase/epimerase</fullName>
    </submittedName>
</protein>
<keyword evidence="2" id="KW-1185">Reference proteome</keyword>
<evidence type="ECO:0000313" key="1">
    <source>
        <dbReference type="EMBL" id="MDP5274220.1"/>
    </source>
</evidence>
<accession>A0ABT9IY16</accession>
<evidence type="ECO:0000313" key="2">
    <source>
        <dbReference type="Proteomes" id="UP001231941"/>
    </source>
</evidence>
<organism evidence="1 2">
    <name type="scientific">Chengkuizengella axinellae</name>
    <dbReference type="NCBI Taxonomy" id="3064388"/>
    <lineage>
        <taxon>Bacteria</taxon>
        <taxon>Bacillati</taxon>
        <taxon>Bacillota</taxon>
        <taxon>Bacilli</taxon>
        <taxon>Bacillales</taxon>
        <taxon>Paenibacillaceae</taxon>
        <taxon>Chengkuizengella</taxon>
    </lineage>
</organism>
<keyword evidence="1" id="KW-0413">Isomerase</keyword>
<sequence>MHHFLIGQHGSFDYHKFKRDFKDDFYGIEACLFSGQKDTLNLLKESKERGFQIGVHFPFRSENVKVRDALFLDQNEKTREKAYRWIQEELEFLTSMNPSYVLFHYPKPVLLDDRVDWSNWRFTDPSEFVFESSYSLDELIEHSESLFQWLTEKSEEFHFTPILEFDGLNRYVYETDFLEKLFEKYNHVKLCLDTGRLHFQDKLDPYFDPKTIIKKYGRFADLIHLWNVKVNKKIEFYHYPVLPELQPEDGWAPIEEYLGIIKKENKNIKILFEHRSELISDEDLERCYSWVDGIMHGKSEE</sequence>
<dbReference type="Proteomes" id="UP001231941">
    <property type="component" value="Unassembled WGS sequence"/>
</dbReference>